<dbReference type="STRING" id="28141.CSK29544_01417"/>
<evidence type="ECO:0000313" key="1">
    <source>
        <dbReference type="EMBL" id="NYV41763.1"/>
    </source>
</evidence>
<name>A0A2S9UB26_CROSK</name>
<dbReference type="GeneID" id="56733123"/>
<dbReference type="AlphaFoldDB" id="A0A2S9UB26"/>
<comment type="caution">
    <text evidence="1">The sequence shown here is derived from an EMBL/GenBank/DDBJ whole genome shotgun (WGS) entry which is preliminary data.</text>
</comment>
<dbReference type="EMBL" id="JABTXY010000012">
    <property type="protein sequence ID" value="NYV41763.1"/>
    <property type="molecule type" value="Genomic_DNA"/>
</dbReference>
<accession>A0A2S9UB26</accession>
<organism evidence="1 2">
    <name type="scientific">Cronobacter sakazakii</name>
    <name type="common">Enterobacter sakazakii</name>
    <dbReference type="NCBI Taxonomy" id="28141"/>
    <lineage>
        <taxon>Bacteria</taxon>
        <taxon>Pseudomonadati</taxon>
        <taxon>Pseudomonadota</taxon>
        <taxon>Gammaproteobacteria</taxon>
        <taxon>Enterobacterales</taxon>
        <taxon>Enterobacteriaceae</taxon>
        <taxon>Cronobacter</taxon>
    </lineage>
</organism>
<dbReference type="RefSeq" id="WP_004388188.1">
    <property type="nucleotide sequence ID" value="NZ_CABMLV010000001.1"/>
</dbReference>
<sequence length="285" mass="31834">MNGSLLEGPGRHLRALRGRLMVDLAKGEDEERYGRSHPQHQNMRERLQKSLAVTRAEPIAATPEVAALHLLESLSRQSPPGHLALSLTAQALARRSQRLAEKGVCAPFAQALEVTAGQYQHSAARLEAQLRQGDLLAAAQRHASEVMARWQRGEFNGWSPVGRCYVALQELHWGAFGDALRLGEPQYKTALLPPVYDDTARLLAHSVNASPDTRHFYHQWLHTPPQPGLLEHKDILCWLGAMHDSERQPVSWSVTQTWQSVSLGMPRICSARRLVNALVEEIFLL</sequence>
<dbReference type="Pfam" id="PF13990">
    <property type="entry name" value="YjcZ"/>
    <property type="match status" value="1"/>
</dbReference>
<protein>
    <submittedName>
        <fullName evidence="1">Methyl-accepting chemotaxis protein</fullName>
    </submittedName>
</protein>
<dbReference type="InterPro" id="IPR025599">
    <property type="entry name" value="YjcZ"/>
</dbReference>
<gene>
    <name evidence="1" type="ORF">HRR37_05005</name>
</gene>
<dbReference type="KEGG" id="csj:CSK29544_01417"/>
<dbReference type="Proteomes" id="UP000548673">
    <property type="component" value="Unassembled WGS sequence"/>
</dbReference>
<proteinExistence type="predicted"/>
<reference evidence="1 2" key="1">
    <citation type="submission" date="2020-05" db="EMBL/GenBank/DDBJ databases">
        <title>The draft genome of Cronobacter sakazakii strain 145005.</title>
        <authorList>
            <person name="Yang J."/>
            <person name="Liu L."/>
            <person name="Feng Y."/>
            <person name="Zong Z."/>
        </authorList>
    </citation>
    <scope>NUCLEOTIDE SEQUENCE [LARGE SCALE GENOMIC DNA]</scope>
    <source>
        <strain evidence="1 2">145005</strain>
    </source>
</reference>
<evidence type="ECO:0000313" key="2">
    <source>
        <dbReference type="Proteomes" id="UP000548673"/>
    </source>
</evidence>